<dbReference type="OrthoDB" id="465958at2"/>
<evidence type="ECO:0000313" key="3">
    <source>
        <dbReference type="Proteomes" id="UP000182190"/>
    </source>
</evidence>
<dbReference type="RefSeq" id="WP_083616732.1">
    <property type="nucleotide sequence ID" value="NZ_LR734992.1"/>
</dbReference>
<gene>
    <name evidence="2" type="ORF">PL9631_250029</name>
</gene>
<feature type="compositionally biased region" description="Low complexity" evidence="1">
    <location>
        <begin position="100"/>
        <end position="117"/>
    </location>
</feature>
<evidence type="ECO:0000313" key="2">
    <source>
        <dbReference type="EMBL" id="VXD16687.1"/>
    </source>
</evidence>
<name>A0A7Z9DYW1_9CYAN</name>
<dbReference type="EMBL" id="CZCS02000163">
    <property type="protein sequence ID" value="VXD16687.1"/>
    <property type="molecule type" value="Genomic_DNA"/>
</dbReference>
<evidence type="ECO:0000256" key="1">
    <source>
        <dbReference type="SAM" id="MobiDB-lite"/>
    </source>
</evidence>
<dbReference type="Proteomes" id="UP000182190">
    <property type="component" value="Unassembled WGS sequence"/>
</dbReference>
<proteinExistence type="predicted"/>
<reference evidence="2" key="1">
    <citation type="submission" date="2019-10" db="EMBL/GenBank/DDBJ databases">
        <authorList>
            <consortium name="Genoscope - CEA"/>
            <person name="William W."/>
        </authorList>
    </citation>
    <scope>NUCLEOTIDE SEQUENCE [LARGE SCALE GENOMIC DNA]</scope>
    <source>
        <strain evidence="2">BBR_PRJEB10994</strain>
    </source>
</reference>
<dbReference type="AlphaFoldDB" id="A0A7Z9DYW1"/>
<sequence length="117" mass="13030">MSLSDYEENIITFVYLVQTQPELFTAEDRADLKDLLSTLPDDVEEISNAIALWCEEHPLILDAILNIPIDDLDSLRAADGRATSLTGKESKEMLENSVTQSSQSKQRPSSSSKTKNE</sequence>
<keyword evidence="3" id="KW-1185">Reference proteome</keyword>
<feature type="region of interest" description="Disordered" evidence="1">
    <location>
        <begin position="83"/>
        <end position="117"/>
    </location>
</feature>
<comment type="caution">
    <text evidence="2">The sequence shown here is derived from an EMBL/GenBank/DDBJ whole genome shotgun (WGS) entry which is preliminary data.</text>
</comment>
<accession>A0A7Z9DYW1</accession>
<organism evidence="2 3">
    <name type="scientific">Planktothrix paucivesiculata PCC 9631</name>
    <dbReference type="NCBI Taxonomy" id="671071"/>
    <lineage>
        <taxon>Bacteria</taxon>
        <taxon>Bacillati</taxon>
        <taxon>Cyanobacteriota</taxon>
        <taxon>Cyanophyceae</taxon>
        <taxon>Oscillatoriophycideae</taxon>
        <taxon>Oscillatoriales</taxon>
        <taxon>Microcoleaceae</taxon>
        <taxon>Planktothrix</taxon>
    </lineage>
</organism>
<protein>
    <submittedName>
        <fullName evidence="2">Uncharacterized protein</fullName>
    </submittedName>
</protein>